<organism evidence="1 2">
    <name type="scientific">Clostridium intestinale DSM 6191</name>
    <dbReference type="NCBI Taxonomy" id="1121320"/>
    <lineage>
        <taxon>Bacteria</taxon>
        <taxon>Bacillati</taxon>
        <taxon>Bacillota</taxon>
        <taxon>Clostridia</taxon>
        <taxon>Eubacteriales</taxon>
        <taxon>Clostridiaceae</taxon>
        <taxon>Clostridium</taxon>
    </lineage>
</organism>
<evidence type="ECO:0000313" key="1">
    <source>
        <dbReference type="EMBL" id="SHH89416.1"/>
    </source>
</evidence>
<protein>
    <submittedName>
        <fullName evidence="1">Uncharacterized protein</fullName>
    </submittedName>
</protein>
<dbReference type="EMBL" id="FQXU01000004">
    <property type="protein sequence ID" value="SHH89416.1"/>
    <property type="molecule type" value="Genomic_DNA"/>
</dbReference>
<reference evidence="1 2" key="1">
    <citation type="submission" date="2016-11" db="EMBL/GenBank/DDBJ databases">
        <authorList>
            <person name="Jaros S."/>
            <person name="Januszkiewicz K."/>
            <person name="Wedrychowicz H."/>
        </authorList>
    </citation>
    <scope>NUCLEOTIDE SEQUENCE [LARGE SCALE GENOMIC DNA]</scope>
    <source>
        <strain evidence="1 2">DSM 6191</strain>
    </source>
</reference>
<sequence length="41" mass="5039">MYVRPSPILLRYDNIFFVYYLVYKLSTCTDSNLKNKYLFHV</sequence>
<gene>
    <name evidence="1" type="ORF">SAMN02745941_01190</name>
</gene>
<accession>A0A1M5WPB8</accession>
<proteinExistence type="predicted"/>
<name>A0A1M5WPB8_9CLOT</name>
<dbReference type="AlphaFoldDB" id="A0A1M5WPB8"/>
<evidence type="ECO:0000313" key="2">
    <source>
        <dbReference type="Proteomes" id="UP000184241"/>
    </source>
</evidence>
<dbReference type="Proteomes" id="UP000184241">
    <property type="component" value="Unassembled WGS sequence"/>
</dbReference>